<protein>
    <submittedName>
        <fullName evidence="1">YaaC-like protein</fullName>
    </submittedName>
</protein>
<dbReference type="RefSeq" id="WP_113868132.1">
    <property type="nucleotide sequence ID" value="NZ_BAABQN010000004.1"/>
</dbReference>
<gene>
    <name evidence="1" type="ORF">DES48_103276</name>
</gene>
<evidence type="ECO:0000313" key="2">
    <source>
        <dbReference type="Proteomes" id="UP000252254"/>
    </source>
</evidence>
<proteinExistence type="predicted"/>
<sequence length="323" mass="38269">MMHHSHLLFSYLQSQDHARGFLQKCYQNQQIIDDKRWSYQNSERFFYYIKHGLLYYETGNQSPMVIKPLLYYYGMIHLIKACLLTKIPTYPSSTALLAHGLSTRKQKKQQYQLLQDEVKIQQKGLFPYFSAKLFTSTPFTNNKITIDRLLKSIPELDHLFIFSGKQPNFIFVSELANSKLVFPNDILDSYHITQQQFIKKLASYVQVVEVTNHDDQFTCALKQPISAVESNPFYFDEQLDKVYFPLKREIPFHTHEIMHHFMLLYHFSMLARYESEWWGDLMHTQQSGDYAIVKEFLTITATKVPSYLEYYLNMVQQTLRIGD</sequence>
<dbReference type="AlphaFoldDB" id="A0A366EEV5"/>
<accession>A0A366EEV5</accession>
<dbReference type="OrthoDB" id="2380109at2"/>
<organism evidence="1 2">
    <name type="scientific">Paraliobacillus ryukyuensis</name>
    <dbReference type="NCBI Taxonomy" id="200904"/>
    <lineage>
        <taxon>Bacteria</taxon>
        <taxon>Bacillati</taxon>
        <taxon>Bacillota</taxon>
        <taxon>Bacilli</taxon>
        <taxon>Bacillales</taxon>
        <taxon>Bacillaceae</taxon>
        <taxon>Paraliobacillus</taxon>
    </lineage>
</organism>
<keyword evidence="2" id="KW-1185">Reference proteome</keyword>
<dbReference type="STRING" id="200904.GCA_900168775_00034"/>
<dbReference type="Pfam" id="PF14175">
    <property type="entry name" value="YaaC"/>
    <property type="match status" value="1"/>
</dbReference>
<dbReference type="InterPro" id="IPR026988">
    <property type="entry name" value="YaaC-like"/>
</dbReference>
<reference evidence="1 2" key="1">
    <citation type="submission" date="2018-06" db="EMBL/GenBank/DDBJ databases">
        <title>Genomic Encyclopedia of Type Strains, Phase IV (KMG-IV): sequencing the most valuable type-strain genomes for metagenomic binning, comparative biology and taxonomic classification.</title>
        <authorList>
            <person name="Goeker M."/>
        </authorList>
    </citation>
    <scope>NUCLEOTIDE SEQUENCE [LARGE SCALE GENOMIC DNA]</scope>
    <source>
        <strain evidence="1 2">DSM 15140</strain>
    </source>
</reference>
<name>A0A366EEV5_9BACI</name>
<evidence type="ECO:0000313" key="1">
    <source>
        <dbReference type="EMBL" id="RBO99948.1"/>
    </source>
</evidence>
<comment type="caution">
    <text evidence="1">The sequence shown here is derived from an EMBL/GenBank/DDBJ whole genome shotgun (WGS) entry which is preliminary data.</text>
</comment>
<dbReference type="EMBL" id="QNRI01000003">
    <property type="protein sequence ID" value="RBO99948.1"/>
    <property type="molecule type" value="Genomic_DNA"/>
</dbReference>
<dbReference type="Proteomes" id="UP000252254">
    <property type="component" value="Unassembled WGS sequence"/>
</dbReference>